<feature type="transmembrane region" description="Helical" evidence="7">
    <location>
        <begin position="84"/>
        <end position="107"/>
    </location>
</feature>
<dbReference type="InterPro" id="IPR009294">
    <property type="entry name" value="Aph-1"/>
</dbReference>
<protein>
    <recommendedName>
        <fullName evidence="10">Gamma-secretase subunit Aph-1</fullName>
    </recommendedName>
</protein>
<evidence type="ECO:0000256" key="4">
    <source>
        <dbReference type="ARBA" id="ARBA00022976"/>
    </source>
</evidence>
<dbReference type="PANTHER" id="PTHR12889">
    <property type="entry name" value="GAMMA-SECRETASE SUBUNIT APH-1"/>
    <property type="match status" value="1"/>
</dbReference>
<gene>
    <name evidence="8" type="ORF">PV327_008025</name>
</gene>
<comment type="caution">
    <text evidence="8">The sequence shown here is derived from an EMBL/GenBank/DDBJ whole genome shotgun (WGS) entry which is preliminary data.</text>
</comment>
<dbReference type="GO" id="GO:0016020">
    <property type="term" value="C:membrane"/>
    <property type="evidence" value="ECO:0007669"/>
    <property type="project" value="UniProtKB-SubCell"/>
</dbReference>
<reference evidence="8" key="1">
    <citation type="journal article" date="2023" name="bioRxiv">
        <title>Scaffold-level genome assemblies of two parasitoid biocontrol wasps reveal the parthenogenesis mechanism and an associated novel virus.</title>
        <authorList>
            <person name="Inwood S."/>
            <person name="Skelly J."/>
            <person name="Guhlin J."/>
            <person name="Harrop T."/>
            <person name="Goldson S."/>
            <person name="Dearden P."/>
        </authorList>
    </citation>
    <scope>NUCLEOTIDE SEQUENCE</scope>
    <source>
        <strain evidence="8">Lincoln</strain>
        <tissue evidence="8">Whole body</tissue>
    </source>
</reference>
<evidence type="ECO:0000313" key="9">
    <source>
        <dbReference type="Proteomes" id="UP001168972"/>
    </source>
</evidence>
<reference evidence="8" key="2">
    <citation type="submission" date="2023-03" db="EMBL/GenBank/DDBJ databases">
        <authorList>
            <person name="Inwood S.N."/>
            <person name="Skelly J.G."/>
            <person name="Guhlin J."/>
            <person name="Harrop T.W.R."/>
            <person name="Goldson S.G."/>
            <person name="Dearden P.K."/>
        </authorList>
    </citation>
    <scope>NUCLEOTIDE SEQUENCE</scope>
    <source>
        <strain evidence="8">Lincoln</strain>
        <tissue evidence="8">Whole body</tissue>
    </source>
</reference>
<feature type="transmembrane region" description="Helical" evidence="7">
    <location>
        <begin position="167"/>
        <end position="190"/>
    </location>
</feature>
<evidence type="ECO:0008006" key="10">
    <source>
        <dbReference type="Google" id="ProtNLM"/>
    </source>
</evidence>
<evidence type="ECO:0000256" key="7">
    <source>
        <dbReference type="SAM" id="Phobius"/>
    </source>
</evidence>
<keyword evidence="5 7" id="KW-1133">Transmembrane helix</keyword>
<evidence type="ECO:0000256" key="3">
    <source>
        <dbReference type="ARBA" id="ARBA00022692"/>
    </source>
</evidence>
<comment type="subcellular location">
    <subcellularLocation>
        <location evidence="1">Membrane</location>
        <topology evidence="1">Multi-pass membrane protein</topology>
    </subcellularLocation>
</comment>
<dbReference type="GO" id="GO:0007219">
    <property type="term" value="P:Notch signaling pathway"/>
    <property type="evidence" value="ECO:0007669"/>
    <property type="project" value="UniProtKB-KW"/>
</dbReference>
<evidence type="ECO:0000313" key="8">
    <source>
        <dbReference type="EMBL" id="KAK0179212.1"/>
    </source>
</evidence>
<keyword evidence="6 7" id="KW-0472">Membrane</keyword>
<keyword evidence="4" id="KW-0914">Notch signaling pathway</keyword>
<proteinExistence type="inferred from homology"/>
<organism evidence="8 9">
    <name type="scientific">Microctonus hyperodae</name>
    <name type="common">Parasitoid wasp</name>
    <dbReference type="NCBI Taxonomy" id="165561"/>
    <lineage>
        <taxon>Eukaryota</taxon>
        <taxon>Metazoa</taxon>
        <taxon>Ecdysozoa</taxon>
        <taxon>Arthropoda</taxon>
        <taxon>Hexapoda</taxon>
        <taxon>Insecta</taxon>
        <taxon>Pterygota</taxon>
        <taxon>Neoptera</taxon>
        <taxon>Endopterygota</taxon>
        <taxon>Hymenoptera</taxon>
        <taxon>Apocrita</taxon>
        <taxon>Ichneumonoidea</taxon>
        <taxon>Braconidae</taxon>
        <taxon>Euphorinae</taxon>
        <taxon>Microctonus</taxon>
    </lineage>
</organism>
<feature type="transmembrane region" description="Helical" evidence="7">
    <location>
        <begin position="25"/>
        <end position="47"/>
    </location>
</feature>
<name>A0AA39G0G1_MICHY</name>
<keyword evidence="9" id="KW-1185">Reference proteome</keyword>
<accession>A0AA39G0G1</accession>
<dbReference type="AlphaFoldDB" id="A0AA39G0G1"/>
<dbReference type="GO" id="GO:0016485">
    <property type="term" value="P:protein processing"/>
    <property type="evidence" value="ECO:0007669"/>
    <property type="project" value="InterPro"/>
</dbReference>
<keyword evidence="3 7" id="KW-0812">Transmembrane</keyword>
<evidence type="ECO:0000256" key="6">
    <source>
        <dbReference type="ARBA" id="ARBA00023136"/>
    </source>
</evidence>
<evidence type="ECO:0000256" key="5">
    <source>
        <dbReference type="ARBA" id="ARBA00022989"/>
    </source>
</evidence>
<dbReference type="EMBL" id="JAQQBR010000004">
    <property type="protein sequence ID" value="KAK0179212.1"/>
    <property type="molecule type" value="Genomic_DNA"/>
</dbReference>
<evidence type="ECO:0000256" key="2">
    <source>
        <dbReference type="ARBA" id="ARBA00005577"/>
    </source>
</evidence>
<feature type="transmembrane region" description="Helical" evidence="7">
    <location>
        <begin position="128"/>
        <end position="147"/>
    </location>
</feature>
<feature type="transmembrane region" description="Helical" evidence="7">
    <location>
        <begin position="54"/>
        <end position="78"/>
    </location>
</feature>
<dbReference type="Pfam" id="PF06105">
    <property type="entry name" value="Aph-1"/>
    <property type="match status" value="1"/>
</dbReference>
<comment type="similarity">
    <text evidence="2">Belongs to the APH-1 family.</text>
</comment>
<feature type="transmembrane region" description="Helical" evidence="7">
    <location>
        <begin position="224"/>
        <end position="243"/>
    </location>
</feature>
<evidence type="ECO:0000256" key="1">
    <source>
        <dbReference type="ARBA" id="ARBA00004141"/>
    </source>
</evidence>
<sequence length="261" mass="29175">MVGGKVLKYNFNQISNHFYKNNMTILDFFGCAFLAFGTPLSMFALTVCVEPMRVIILVASAFYWLIALLLSSILWYVVKSLQTHLAFGLVFSVLFQEIFRYLLHMLLRNAERGLEKITPVHLADRRHIFAYVCGLGFGLMSGAFAFVNILADAVGPGTMGLRQGTEYFFILSAATTLCFILLHTFWGVIFFSAIDQKDFGKITWVVCTHLFVSCMTLVNKDGYYAASLLSSYTILLLNAALAFKVAGGKLDNIGLCLPYRI</sequence>
<dbReference type="Proteomes" id="UP001168972">
    <property type="component" value="Unassembled WGS sequence"/>
</dbReference>